<feature type="domain" description="SnoaL-like" evidence="1">
    <location>
        <begin position="4"/>
        <end position="69"/>
    </location>
</feature>
<evidence type="ECO:0000313" key="3">
    <source>
        <dbReference type="Proteomes" id="UP000219252"/>
    </source>
</evidence>
<dbReference type="RefSeq" id="WP_097150666.1">
    <property type="nucleotide sequence ID" value="NZ_OBQC01000014.1"/>
</dbReference>
<dbReference type="OrthoDB" id="2969959at2"/>
<dbReference type="SUPFAM" id="SSF54427">
    <property type="entry name" value="NTF2-like"/>
    <property type="match status" value="1"/>
</dbReference>
<keyword evidence="3" id="KW-1185">Reference proteome</keyword>
<dbReference type="Pfam" id="PF12680">
    <property type="entry name" value="SnoaL_2"/>
    <property type="match status" value="1"/>
</dbReference>
<dbReference type="AlphaFoldDB" id="A0A285UMK5"/>
<dbReference type="EMBL" id="OBQC01000014">
    <property type="protein sequence ID" value="SOC43135.1"/>
    <property type="molecule type" value="Genomic_DNA"/>
</dbReference>
<dbReference type="InterPro" id="IPR032710">
    <property type="entry name" value="NTF2-like_dom_sf"/>
</dbReference>
<proteinExistence type="predicted"/>
<reference evidence="3" key="1">
    <citation type="submission" date="2017-08" db="EMBL/GenBank/DDBJ databases">
        <authorList>
            <person name="Varghese N."/>
            <person name="Submissions S."/>
        </authorList>
    </citation>
    <scope>NUCLEOTIDE SEQUENCE [LARGE SCALE GENOMIC DNA]</scope>
    <source>
        <strain evidence="3">JC23</strain>
    </source>
</reference>
<name>A0A285UMK5_9BACL</name>
<dbReference type="InterPro" id="IPR037401">
    <property type="entry name" value="SnoaL-like"/>
</dbReference>
<gene>
    <name evidence="2" type="ORF">SAMN05877842_11490</name>
</gene>
<evidence type="ECO:0000313" key="2">
    <source>
        <dbReference type="EMBL" id="SOC43135.1"/>
    </source>
</evidence>
<accession>A0A285UMK5</accession>
<organism evidence="2 3">
    <name type="scientific">Ureibacillus acetophenoni</name>
    <dbReference type="NCBI Taxonomy" id="614649"/>
    <lineage>
        <taxon>Bacteria</taxon>
        <taxon>Bacillati</taxon>
        <taxon>Bacillota</taxon>
        <taxon>Bacilli</taxon>
        <taxon>Bacillales</taxon>
        <taxon>Caryophanaceae</taxon>
        <taxon>Ureibacillus</taxon>
    </lineage>
</organism>
<dbReference type="CDD" id="cd00531">
    <property type="entry name" value="NTF2_like"/>
    <property type="match status" value="1"/>
</dbReference>
<evidence type="ECO:0000259" key="1">
    <source>
        <dbReference type="Pfam" id="PF12680"/>
    </source>
</evidence>
<protein>
    <submittedName>
        <fullName evidence="2">SnoaL-like protein</fullName>
    </submittedName>
</protein>
<dbReference type="Gene3D" id="3.10.450.50">
    <property type="match status" value="1"/>
</dbReference>
<sequence>MLLEQYVALLNKGDYDGMSKLFTENCRVDDGAARTIDAPDLVVTGREALREGFKTALESTKIRAEVIKLNANSMEYDAYLGDIKLECIGCATFKNGLIDEYIVRPRKIYNISCQLFNL</sequence>
<dbReference type="Proteomes" id="UP000219252">
    <property type="component" value="Unassembled WGS sequence"/>
</dbReference>